<proteinExistence type="predicted"/>
<evidence type="ECO:0000313" key="1">
    <source>
        <dbReference type="EMBL" id="GGN49390.1"/>
    </source>
</evidence>
<comment type="caution">
    <text evidence="1">The sequence shown here is derived from an EMBL/GenBank/DDBJ whole genome shotgun (WGS) entry which is preliminary data.</text>
</comment>
<dbReference type="Proteomes" id="UP000605099">
    <property type="component" value="Unassembled WGS sequence"/>
</dbReference>
<keyword evidence="2" id="KW-1185">Reference proteome</keyword>
<dbReference type="RefSeq" id="WP_188819540.1">
    <property type="nucleotide sequence ID" value="NZ_BMLK01000008.1"/>
</dbReference>
<sequence length="208" mass="22652">MLEWIIGALGASGIAAAIAFVPGAKAIALQFIGFVAELVRRYPWQCAVIAALCWGAWQCRRAEAWHDHSEREAANHRETKDLFADARREWLARTVAATKARMEAERKSKETAHDAQAQYEVLLADNDGLRDYIAAHRLRDGRRQERPLPATGADEDHAAGVPAGAAPGALVAVSEADLERCDADYSYAAAAHQWAQGLINQNLAETAP</sequence>
<gene>
    <name evidence="1" type="ORF">GCM10011349_19990</name>
</gene>
<reference evidence="2" key="1">
    <citation type="journal article" date="2019" name="Int. J. Syst. Evol. Microbiol.">
        <title>The Global Catalogue of Microorganisms (GCM) 10K type strain sequencing project: providing services to taxonomists for standard genome sequencing and annotation.</title>
        <authorList>
            <consortium name="The Broad Institute Genomics Platform"/>
            <consortium name="The Broad Institute Genome Sequencing Center for Infectious Disease"/>
            <person name="Wu L."/>
            <person name="Ma J."/>
        </authorList>
    </citation>
    <scope>NUCLEOTIDE SEQUENCE [LARGE SCALE GENOMIC DNA]</scope>
    <source>
        <strain evidence="2">CGMCC 1.6784</strain>
    </source>
</reference>
<dbReference type="EMBL" id="BMLK01000008">
    <property type="protein sequence ID" value="GGN49390.1"/>
    <property type="molecule type" value="Genomic_DNA"/>
</dbReference>
<accession>A0ABQ2JK08</accession>
<protein>
    <submittedName>
        <fullName evidence="1">Uncharacterized protein</fullName>
    </submittedName>
</protein>
<name>A0ABQ2JK08_9SPHN</name>
<organism evidence="1 2">
    <name type="scientific">Novosphingobium indicum</name>
    <dbReference type="NCBI Taxonomy" id="462949"/>
    <lineage>
        <taxon>Bacteria</taxon>
        <taxon>Pseudomonadati</taxon>
        <taxon>Pseudomonadota</taxon>
        <taxon>Alphaproteobacteria</taxon>
        <taxon>Sphingomonadales</taxon>
        <taxon>Sphingomonadaceae</taxon>
        <taxon>Novosphingobium</taxon>
    </lineage>
</organism>
<evidence type="ECO:0000313" key="2">
    <source>
        <dbReference type="Proteomes" id="UP000605099"/>
    </source>
</evidence>